<feature type="domain" description="IPT/TIG" evidence="1">
    <location>
        <begin position="858"/>
        <end position="938"/>
    </location>
</feature>
<keyword evidence="3" id="KW-1185">Reference proteome</keyword>
<dbReference type="InterPro" id="IPR002909">
    <property type="entry name" value="IPT_dom"/>
</dbReference>
<dbReference type="PANTHER" id="PTHR22625:SF70">
    <property type="entry name" value="PLEXIN A, ISOFORM A"/>
    <property type="match status" value="1"/>
</dbReference>
<sequence>MSDTQITAVAPAGTGIAQVTVTTVGGTSGGVPFTYVAAPVVAGLDPVSGPETGGTPVTITGTGFTGATAVSFGATPATSFIVVSDTQITAVAPAGTGIAQVTVTTVGGTSGGVPFTYVAAPVVAGLDPVSGPETGGTPVTITGTGFTDASAVLFGATPATSFTVVSDTQITATTPAGTGVEPVTVTTVGGVSNDVPFTYVAAPVVVGLDPVSGPETGGTVVTLTGTGFTGASAVSFGATPATSFTVVSDTQITAVAPAGTGIAQVTVTTVGGTSSGVPFTYVAAPVLASLDPTAGPETGGTVVTLTGTGFTGASAVSFGATPATSFTVVSDTQITAVAPAGTGVELVTVTTVGGVSSGVPFTYVAAPVVVGLDPVSGPETGGTVVTLTGTGFTGASAVSFGATPATSFTVVSDTQITATAPAGTGVELVTVTTVGGVSTGSPFAYVAAPVVASLDPTAGPETGGTVVTITGTGLSGATAVSFGATPATSFIVVSDTQITAIAPAGTGVQLVTVTTVGGTSSGVSYTYVAVPSVSGISPEEGPTVGGTVVTITGTGFTGASAVSFGATPATSFTVVSDTQITAVAPAGTGVELVTVTTIGGTSSGVPFTYVAAPVLASLDPTAGPETGGTVVTLTGAGFTGASAVSFGATPATSFTVVSDSEITATAPAGTGVELVTITTVGGVSTGLPFAYVAAPFVAGLDPAEGPETGGTVVTITGIGFAGATEVSFGATPATSFTVVSDTQITAAAPAGTGVEPVTVTTVGGVSNGSPFTYVAAPFVAGLDPAEGPETGGTVVTITGTGFTGATAVGFDTTPATSFTVVSDTEITAVAPAGTGVELVTVTTVGGISSGVPFTYVAAPVLASLDPTAGPETGGTVVTLTGAGFTEASAVSFGATPAASFTVVSDSEVTAVAPAGTGVESVTVTTVGGVSTGLPFTYVAAPVVAALDPAEGPETGGTVVTITGTGFTGAGAVTFGATPATLFTVVSDSEITAVAPAGTGVELVTVTTVGGVSTGSPFTYVAAPVLTSLDPTAGAAAGGTTVTLTGTGFTGATAVSFGATPATSFTVVSDSEITAVAPAGTGVEPVTVTTVGGVSTGLSFTFVVAPLLAALDPVEGPEAGGTTVTLTGTGFTGASAVTFGATPATSFTVVSDTQITATAPAGTGIEQVVVTTAGGASNGLPYVYIALPTIGSLSPIAGSTIGGDSVTIIGTGLSTTQSVTFDGVIAPFAVVSDLQITATTPAGVAGPADVVVTTTGGSATAAGAFTYVEVPEI</sequence>
<reference evidence="2 3" key="1">
    <citation type="submission" date="2020-10" db="EMBL/GenBank/DDBJ databases">
        <title>Identification of Nocardia species via Next-generation sequencing and recognition of intraspecies genetic diversity.</title>
        <authorList>
            <person name="Li P."/>
            <person name="Li P."/>
            <person name="Lu B."/>
        </authorList>
    </citation>
    <scope>NUCLEOTIDE SEQUENCE [LARGE SCALE GENOMIC DNA]</scope>
    <source>
        <strain evidence="2 3">BJ06-0143</strain>
    </source>
</reference>
<feature type="domain" description="IPT/TIG" evidence="1">
    <location>
        <begin position="366"/>
        <end position="446"/>
    </location>
</feature>
<dbReference type="CDD" id="cd00102">
    <property type="entry name" value="IPT"/>
    <property type="match status" value="12"/>
</dbReference>
<feature type="domain" description="IPT/TIG" evidence="1">
    <location>
        <begin position="284"/>
        <end position="364"/>
    </location>
</feature>
<dbReference type="InterPro" id="IPR014756">
    <property type="entry name" value="Ig_E-set"/>
</dbReference>
<feature type="domain" description="IPT/TIG" evidence="1">
    <location>
        <begin position="694"/>
        <end position="774"/>
    </location>
</feature>
<organism evidence="2 3">
    <name type="scientific">Nocardia higoensis</name>
    <dbReference type="NCBI Taxonomy" id="228599"/>
    <lineage>
        <taxon>Bacteria</taxon>
        <taxon>Bacillati</taxon>
        <taxon>Actinomycetota</taxon>
        <taxon>Actinomycetes</taxon>
        <taxon>Mycobacteriales</taxon>
        <taxon>Nocardiaceae</taxon>
        <taxon>Nocardia</taxon>
    </lineage>
</organism>
<feature type="domain" description="IPT/TIG" evidence="1">
    <location>
        <begin position="202"/>
        <end position="282"/>
    </location>
</feature>
<dbReference type="SUPFAM" id="SSF81296">
    <property type="entry name" value="E set domains"/>
    <property type="match status" value="15"/>
</dbReference>
<evidence type="ECO:0000313" key="2">
    <source>
        <dbReference type="EMBL" id="MBF6356046.1"/>
    </source>
</evidence>
<dbReference type="PANTHER" id="PTHR22625">
    <property type="entry name" value="PLEXIN"/>
    <property type="match status" value="1"/>
</dbReference>
<feature type="domain" description="IPT/TIG" evidence="1">
    <location>
        <begin position="1104"/>
        <end position="1184"/>
    </location>
</feature>
<feature type="domain" description="IPT/TIG" evidence="1">
    <location>
        <begin position="1186"/>
        <end position="1267"/>
    </location>
</feature>
<evidence type="ECO:0000313" key="3">
    <source>
        <dbReference type="Proteomes" id="UP000707731"/>
    </source>
</evidence>
<feature type="domain" description="IPT/TIG" evidence="1">
    <location>
        <begin position="940"/>
        <end position="1020"/>
    </location>
</feature>
<protein>
    <submittedName>
        <fullName evidence="2">IPT/TIG domain-containing protein</fullName>
    </submittedName>
</protein>
<dbReference type="Proteomes" id="UP000707731">
    <property type="component" value="Unassembled WGS sequence"/>
</dbReference>
<comment type="caution">
    <text evidence="2">The sequence shown here is derived from an EMBL/GenBank/DDBJ whole genome shotgun (WGS) entry which is preliminary data.</text>
</comment>
<evidence type="ECO:0000259" key="1">
    <source>
        <dbReference type="SMART" id="SM00429"/>
    </source>
</evidence>
<dbReference type="InterPro" id="IPR031148">
    <property type="entry name" value="Plexin"/>
</dbReference>
<accession>A0ABS0DC49</accession>
<feature type="domain" description="IPT/TIG" evidence="1">
    <location>
        <begin position="612"/>
        <end position="692"/>
    </location>
</feature>
<name>A0ABS0DC49_9NOCA</name>
<feature type="domain" description="IPT/TIG" evidence="1">
    <location>
        <begin position="448"/>
        <end position="528"/>
    </location>
</feature>
<gene>
    <name evidence="2" type="ORF">IU449_16100</name>
</gene>
<feature type="domain" description="IPT/TIG" evidence="1">
    <location>
        <begin position="530"/>
        <end position="610"/>
    </location>
</feature>
<dbReference type="SMART" id="SM00429">
    <property type="entry name" value="IPT"/>
    <property type="match status" value="15"/>
</dbReference>
<dbReference type="Pfam" id="PF01833">
    <property type="entry name" value="TIG"/>
    <property type="match status" value="15"/>
</dbReference>
<feature type="domain" description="IPT/TIG" evidence="1">
    <location>
        <begin position="776"/>
        <end position="856"/>
    </location>
</feature>
<dbReference type="InterPro" id="IPR013783">
    <property type="entry name" value="Ig-like_fold"/>
</dbReference>
<feature type="domain" description="IPT/TIG" evidence="1">
    <location>
        <begin position="1022"/>
        <end position="1102"/>
    </location>
</feature>
<feature type="domain" description="IPT/TIG" evidence="1">
    <location>
        <begin position="38"/>
        <end position="118"/>
    </location>
</feature>
<dbReference type="EMBL" id="JADLQN010000002">
    <property type="protein sequence ID" value="MBF6356046.1"/>
    <property type="molecule type" value="Genomic_DNA"/>
</dbReference>
<proteinExistence type="predicted"/>
<feature type="domain" description="IPT/TIG" evidence="1">
    <location>
        <begin position="120"/>
        <end position="200"/>
    </location>
</feature>
<dbReference type="Gene3D" id="2.60.40.10">
    <property type="entry name" value="Immunoglobulins"/>
    <property type="match status" value="15"/>
</dbReference>